<keyword evidence="1" id="KW-0175">Coiled coil</keyword>
<evidence type="ECO:0000259" key="3">
    <source>
        <dbReference type="PROSITE" id="PS51140"/>
    </source>
</evidence>
<dbReference type="PANTHER" id="PTHR48459:SF1">
    <property type="entry name" value="CUE DOMAIN-CONTAINING PROTEIN"/>
    <property type="match status" value="1"/>
</dbReference>
<dbReference type="EMBL" id="VOIH02000010">
    <property type="protein sequence ID" value="KAF3436327.1"/>
    <property type="molecule type" value="Genomic_DNA"/>
</dbReference>
<dbReference type="PANTHER" id="PTHR48459">
    <property type="entry name" value="CUE DOMAIN-CONTAINING PROTEIN"/>
    <property type="match status" value="1"/>
</dbReference>
<dbReference type="InterPro" id="IPR009060">
    <property type="entry name" value="UBA-like_sf"/>
</dbReference>
<comment type="caution">
    <text evidence="4">The sequence shown here is derived from an EMBL/GenBank/DDBJ whole genome shotgun (WGS) entry which is preliminary data.</text>
</comment>
<proteinExistence type="predicted"/>
<dbReference type="GO" id="GO:0043130">
    <property type="term" value="F:ubiquitin binding"/>
    <property type="evidence" value="ECO:0007669"/>
    <property type="project" value="InterPro"/>
</dbReference>
<gene>
    <name evidence="4" type="ORF">FNV43_RR23419</name>
</gene>
<dbReference type="CDD" id="cd14279">
    <property type="entry name" value="CUE"/>
    <property type="match status" value="1"/>
</dbReference>
<name>A0A8K0E3S0_9ROSA</name>
<evidence type="ECO:0000313" key="5">
    <source>
        <dbReference type="Proteomes" id="UP000796880"/>
    </source>
</evidence>
<feature type="compositionally biased region" description="Basic and acidic residues" evidence="2">
    <location>
        <begin position="91"/>
        <end position="107"/>
    </location>
</feature>
<sequence>MGFKSVYHCLQEVFPQIDARILKAVAIEHPKDVDEAVNDILTEVLPLLTRESVTPITTTGSQNGGVEAEENSNPLSPNHVVVETQEGTSSEQRHSASENSENADHTNDAFYADSDDYSNQLSPDSCNRLSPNQGEAENESEVSNVCVANDGNNQLSESTASEEEQTRDAPECDGSLLNIESSVAQLLPPFVQNQTQDAPECGLQSEFCPHPPVTGCVKLQASNSLNLTSQEDSYVTEMGDIEDELSRHDIVTRPGQVCRIDILDEIIEEDKNSKRTLFIAMESVINMIREVELQEKAAEHAKEEAAKGGLDILIKVDELKQMLAHAKEANDMHAGEVYGEKAILATEARELQARLLNLSDERDTALATLEEMHQTLEARFAAAEEVRKAAEQEKLEKEDSARKALAEQEAIMEKVVQESKLLQQEAEENTKLQEFLLDRGRIVDTLQGEISVICLDVRLLKEKFDERVPLSESLSSNQTSCILASSGSSLKSMAHDSVSNGGQSSKLLLEKASLVSSIIGLSPKSISEEDKVKADHKELLEDGWDIFEKDIELDGGGSVKTAS</sequence>
<feature type="coiled-coil region" evidence="1">
    <location>
        <begin position="341"/>
        <end position="425"/>
    </location>
</feature>
<protein>
    <recommendedName>
        <fullName evidence="3">CUE domain-containing protein</fullName>
    </recommendedName>
</protein>
<keyword evidence="5" id="KW-1185">Reference proteome</keyword>
<evidence type="ECO:0000256" key="1">
    <source>
        <dbReference type="SAM" id="Coils"/>
    </source>
</evidence>
<dbReference type="SUPFAM" id="SSF46934">
    <property type="entry name" value="UBA-like"/>
    <property type="match status" value="1"/>
</dbReference>
<feature type="domain" description="CUE" evidence="3">
    <location>
        <begin position="2"/>
        <end position="45"/>
    </location>
</feature>
<dbReference type="PROSITE" id="PS51140">
    <property type="entry name" value="CUE"/>
    <property type="match status" value="1"/>
</dbReference>
<accession>A0A8K0E3S0</accession>
<reference evidence="4" key="1">
    <citation type="submission" date="2020-03" db="EMBL/GenBank/DDBJ databases">
        <title>A high-quality chromosome-level genome assembly of a woody plant with both climbing and erect habits, Rhamnella rubrinervis.</title>
        <authorList>
            <person name="Lu Z."/>
            <person name="Yang Y."/>
            <person name="Zhu X."/>
            <person name="Sun Y."/>
        </authorList>
    </citation>
    <scope>NUCLEOTIDE SEQUENCE</scope>
    <source>
        <strain evidence="4">BYM</strain>
        <tissue evidence="4">Leaf</tissue>
    </source>
</reference>
<dbReference type="OrthoDB" id="620544at2759"/>
<organism evidence="4 5">
    <name type="scientific">Rhamnella rubrinervis</name>
    <dbReference type="NCBI Taxonomy" id="2594499"/>
    <lineage>
        <taxon>Eukaryota</taxon>
        <taxon>Viridiplantae</taxon>
        <taxon>Streptophyta</taxon>
        <taxon>Embryophyta</taxon>
        <taxon>Tracheophyta</taxon>
        <taxon>Spermatophyta</taxon>
        <taxon>Magnoliopsida</taxon>
        <taxon>eudicotyledons</taxon>
        <taxon>Gunneridae</taxon>
        <taxon>Pentapetalae</taxon>
        <taxon>rosids</taxon>
        <taxon>fabids</taxon>
        <taxon>Rosales</taxon>
        <taxon>Rhamnaceae</taxon>
        <taxon>rhamnoid group</taxon>
        <taxon>Rhamneae</taxon>
        <taxon>Rhamnella</taxon>
    </lineage>
</organism>
<evidence type="ECO:0000313" key="4">
    <source>
        <dbReference type="EMBL" id="KAF3436327.1"/>
    </source>
</evidence>
<feature type="compositionally biased region" description="Polar residues" evidence="2">
    <location>
        <begin position="117"/>
        <end position="135"/>
    </location>
</feature>
<dbReference type="Proteomes" id="UP000796880">
    <property type="component" value="Unassembled WGS sequence"/>
</dbReference>
<evidence type="ECO:0000256" key="2">
    <source>
        <dbReference type="SAM" id="MobiDB-lite"/>
    </source>
</evidence>
<dbReference type="AlphaFoldDB" id="A0A8K0E3S0"/>
<dbReference type="InterPro" id="IPR003892">
    <property type="entry name" value="CUE"/>
</dbReference>
<feature type="region of interest" description="Disordered" evidence="2">
    <location>
        <begin position="55"/>
        <end position="170"/>
    </location>
</feature>
<feature type="compositionally biased region" description="Polar residues" evidence="2">
    <location>
        <begin position="150"/>
        <end position="159"/>
    </location>
</feature>